<accession>B0X2E8</accession>
<evidence type="ECO:0000313" key="1">
    <source>
        <dbReference type="EMBL" id="EDS39171.1"/>
    </source>
</evidence>
<evidence type="ECO:0000313" key="2">
    <source>
        <dbReference type="EnsemblMetazoa" id="CPIJ013427-PA"/>
    </source>
</evidence>
<gene>
    <name evidence="2" type="primary">6046652</name>
    <name evidence="1" type="ORF">CpipJ_CPIJ013427</name>
</gene>
<dbReference type="HOGENOM" id="CLU_1961743_0_0_1"/>
<dbReference type="Proteomes" id="UP000002320">
    <property type="component" value="Unassembled WGS sequence"/>
</dbReference>
<name>B0X2E8_CULQU</name>
<evidence type="ECO:0000313" key="3">
    <source>
        <dbReference type="Proteomes" id="UP000002320"/>
    </source>
</evidence>
<organism>
    <name type="scientific">Culex quinquefasciatus</name>
    <name type="common">Southern house mosquito</name>
    <name type="synonym">Culex pungens</name>
    <dbReference type="NCBI Taxonomy" id="7176"/>
    <lineage>
        <taxon>Eukaryota</taxon>
        <taxon>Metazoa</taxon>
        <taxon>Ecdysozoa</taxon>
        <taxon>Arthropoda</taxon>
        <taxon>Hexapoda</taxon>
        <taxon>Insecta</taxon>
        <taxon>Pterygota</taxon>
        <taxon>Neoptera</taxon>
        <taxon>Endopterygota</taxon>
        <taxon>Diptera</taxon>
        <taxon>Nematocera</taxon>
        <taxon>Culicoidea</taxon>
        <taxon>Culicidae</taxon>
        <taxon>Culicinae</taxon>
        <taxon>Culicini</taxon>
        <taxon>Culex</taxon>
        <taxon>Culex</taxon>
    </lineage>
</organism>
<proteinExistence type="predicted"/>
<dbReference type="EnsemblMetazoa" id="CPIJ013427-RA">
    <property type="protein sequence ID" value="CPIJ013427-PA"/>
    <property type="gene ID" value="CPIJ013427"/>
</dbReference>
<dbReference type="eggNOG" id="KOG2322">
    <property type="taxonomic scope" value="Eukaryota"/>
</dbReference>
<reference evidence="1" key="1">
    <citation type="submission" date="2007-03" db="EMBL/GenBank/DDBJ databases">
        <title>Annotation of Culex pipiens quinquefasciatus.</title>
        <authorList>
            <consortium name="The Broad Institute Genome Sequencing Platform"/>
            <person name="Atkinson P.W."/>
            <person name="Hemingway J."/>
            <person name="Christensen B.M."/>
            <person name="Higgs S."/>
            <person name="Kodira C."/>
            <person name="Hannick L."/>
            <person name="Megy K."/>
            <person name="O'Leary S."/>
            <person name="Pearson M."/>
            <person name="Haas B.J."/>
            <person name="Mauceli E."/>
            <person name="Wortman J.R."/>
            <person name="Lee N.H."/>
            <person name="Guigo R."/>
            <person name="Stanke M."/>
            <person name="Alvarado L."/>
            <person name="Amedeo P."/>
            <person name="Antoine C.H."/>
            <person name="Arensburger P."/>
            <person name="Bidwell S.L."/>
            <person name="Crawford M."/>
            <person name="Camaro F."/>
            <person name="Devon K."/>
            <person name="Engels R."/>
            <person name="Hammond M."/>
            <person name="Howarth C."/>
            <person name="Koehrsen M."/>
            <person name="Lawson D."/>
            <person name="Montgomery P."/>
            <person name="Nene V."/>
            <person name="Nusbaum C."/>
            <person name="Puiu D."/>
            <person name="Romero-Severson J."/>
            <person name="Severson D.W."/>
            <person name="Shumway M."/>
            <person name="Sisk P."/>
            <person name="Stolte C."/>
            <person name="Zeng Q."/>
            <person name="Eisenstadt E."/>
            <person name="Fraser-Liggett C."/>
            <person name="Strausberg R."/>
            <person name="Galagan J."/>
            <person name="Birren B."/>
            <person name="Collins F.H."/>
        </authorList>
    </citation>
    <scope>NUCLEOTIDE SEQUENCE [LARGE SCALE GENOMIC DNA]</scope>
    <source>
        <strain evidence="1">JHB</strain>
    </source>
</reference>
<dbReference type="OrthoDB" id="7933078at2759"/>
<dbReference type="VEuPathDB" id="VectorBase:CPIJ013427"/>
<dbReference type="EMBL" id="DS232287">
    <property type="protein sequence ID" value="EDS39171.1"/>
    <property type="molecule type" value="Genomic_DNA"/>
</dbReference>
<reference evidence="2" key="2">
    <citation type="submission" date="2021-02" db="UniProtKB">
        <authorList>
            <consortium name="EnsemblMetazoa"/>
        </authorList>
    </citation>
    <scope>IDENTIFICATION</scope>
    <source>
        <strain evidence="2">JHB</strain>
    </source>
</reference>
<dbReference type="InParanoid" id="B0X2E8"/>
<dbReference type="AlphaFoldDB" id="B0X2E8"/>
<sequence>MLVTLISMACCGSVRRKAPMNFIFLTLFTLAQSFLLGITTARAAVGDYHQRDDGCRTLLQPEVMNRIVGMFPTQVRRRDLCGVVKTMINVFLQIVKTIVKKLDKTNLPVYPPLPVNLVAKKIMEKRRT</sequence>
<dbReference type="KEGG" id="cqu:CpipJ_CPIJ013427"/>
<protein>
    <submittedName>
        <fullName evidence="1 2">Uncharacterized protein</fullName>
    </submittedName>
</protein>
<dbReference type="VEuPathDB" id="VectorBase:CQUJHB007014"/>
<keyword evidence="3" id="KW-1185">Reference proteome</keyword>